<accession>A0A7J0H9T3</accession>
<evidence type="ECO:0000313" key="2">
    <source>
        <dbReference type="EMBL" id="GFZ19873.1"/>
    </source>
</evidence>
<comment type="caution">
    <text evidence="2">The sequence shown here is derived from an EMBL/GenBank/DDBJ whole genome shotgun (WGS) entry which is preliminary data.</text>
</comment>
<dbReference type="EMBL" id="BJWL01000028">
    <property type="protein sequence ID" value="GFZ19873.1"/>
    <property type="molecule type" value="Genomic_DNA"/>
</dbReference>
<evidence type="ECO:0000256" key="1">
    <source>
        <dbReference type="SAM" id="Coils"/>
    </source>
</evidence>
<dbReference type="Proteomes" id="UP000585474">
    <property type="component" value="Unassembled WGS sequence"/>
</dbReference>
<organism evidence="2 3">
    <name type="scientific">Actinidia rufa</name>
    <dbReference type="NCBI Taxonomy" id="165716"/>
    <lineage>
        <taxon>Eukaryota</taxon>
        <taxon>Viridiplantae</taxon>
        <taxon>Streptophyta</taxon>
        <taxon>Embryophyta</taxon>
        <taxon>Tracheophyta</taxon>
        <taxon>Spermatophyta</taxon>
        <taxon>Magnoliopsida</taxon>
        <taxon>eudicotyledons</taxon>
        <taxon>Gunneridae</taxon>
        <taxon>Pentapetalae</taxon>
        <taxon>asterids</taxon>
        <taxon>Ericales</taxon>
        <taxon>Actinidiaceae</taxon>
        <taxon>Actinidia</taxon>
    </lineage>
</organism>
<protein>
    <submittedName>
        <fullName evidence="2">Uncharacterized protein</fullName>
    </submittedName>
</protein>
<feature type="coiled-coil region" evidence="1">
    <location>
        <begin position="211"/>
        <end position="252"/>
    </location>
</feature>
<sequence>MSSEKMITDLDNSLPFGISNHLEVYRAMDQDIREDPTSTLVRVQLRLPKANETIMSTRLGEVAFYEAVFSAGAIRFCPWSNARASHERCSTAKGITRGWMTKLATCPRSALMRVSLTNLEKKSPAKKSSIPFFTPIVVEGMILAQPMTTSTCLAGGEGVGFRDSAIKDPTMAIKLAQSSLLPIKVEMVNKMELEEVAAQFYHLNVQVVGQVKEMREGLESKEVAISSLKNDVAQSRREALTYEKRVKELTEEKGREKESFDLAKGELRKKIAELVEKEKRMIEAVKLVKVSAVAEFKASKSIVMRV</sequence>
<gene>
    <name evidence="2" type="ORF">Acr_28g0005780</name>
</gene>
<reference evidence="2 3" key="1">
    <citation type="submission" date="2019-07" db="EMBL/GenBank/DDBJ databases">
        <title>De Novo Assembly of kiwifruit Actinidia rufa.</title>
        <authorList>
            <person name="Sugita-Konishi S."/>
            <person name="Sato K."/>
            <person name="Mori E."/>
            <person name="Abe Y."/>
            <person name="Kisaki G."/>
            <person name="Hamano K."/>
            <person name="Suezawa K."/>
            <person name="Otani M."/>
            <person name="Fukuda T."/>
            <person name="Manabe T."/>
            <person name="Gomi K."/>
            <person name="Tabuchi M."/>
            <person name="Akimitsu K."/>
            <person name="Kataoka I."/>
        </authorList>
    </citation>
    <scope>NUCLEOTIDE SEQUENCE [LARGE SCALE GENOMIC DNA]</scope>
    <source>
        <strain evidence="3">cv. Fuchu</strain>
    </source>
</reference>
<evidence type="ECO:0000313" key="3">
    <source>
        <dbReference type="Proteomes" id="UP000585474"/>
    </source>
</evidence>
<dbReference type="OrthoDB" id="1750920at2759"/>
<proteinExistence type="predicted"/>
<keyword evidence="3" id="KW-1185">Reference proteome</keyword>
<keyword evidence="1" id="KW-0175">Coiled coil</keyword>
<name>A0A7J0H9T3_9ERIC</name>
<dbReference type="AlphaFoldDB" id="A0A7J0H9T3"/>